<dbReference type="Proteomes" id="UP000005222">
    <property type="component" value="Chromosome K"/>
</dbReference>
<accession>G8Y5G5</accession>
<protein>
    <submittedName>
        <fullName evidence="2">Piso0_004435 protein</fullName>
    </submittedName>
</protein>
<dbReference type="HOGENOM" id="CLU_2386940_0_0_1"/>
<reference evidence="2" key="1">
    <citation type="submission" date="2011-10" db="EMBL/GenBank/DDBJ databases">
        <authorList>
            <person name="Genoscope - CEA"/>
        </authorList>
    </citation>
    <scope>NUCLEOTIDE SEQUENCE</scope>
</reference>
<dbReference type="InParanoid" id="G8Y5G5"/>
<name>G8Y5G5_PICSO</name>
<reference evidence="3" key="2">
    <citation type="journal article" date="2012" name="G3 (Bethesda)">
        <title>Pichia sorbitophila, an interspecies yeast hybrid reveals early steps of genome resolution following polyploidization.</title>
        <authorList>
            <person name="Leh Louis V."/>
            <person name="Despons L."/>
            <person name="Friedrich A."/>
            <person name="Martin T."/>
            <person name="Durrens P."/>
            <person name="Casaregola S."/>
            <person name="Neuveglise C."/>
            <person name="Fairhead C."/>
            <person name="Marck C."/>
            <person name="Cruz J.A."/>
            <person name="Straub M.L."/>
            <person name="Kugler V."/>
            <person name="Sacerdot C."/>
            <person name="Uzunov Z."/>
            <person name="Thierry A."/>
            <person name="Weiss S."/>
            <person name="Bleykasten C."/>
            <person name="De Montigny J."/>
            <person name="Jacques N."/>
            <person name="Jung P."/>
            <person name="Lemaire M."/>
            <person name="Mallet S."/>
            <person name="Morel G."/>
            <person name="Richard G.F."/>
            <person name="Sarkar A."/>
            <person name="Savel G."/>
            <person name="Schacherer J."/>
            <person name="Seret M.L."/>
            <person name="Talla E."/>
            <person name="Samson G."/>
            <person name="Jubin C."/>
            <person name="Poulain J."/>
            <person name="Vacherie B."/>
            <person name="Barbe V."/>
            <person name="Pelletier E."/>
            <person name="Sherman D.J."/>
            <person name="Westhof E."/>
            <person name="Weissenbach J."/>
            <person name="Baret P.V."/>
            <person name="Wincker P."/>
            <person name="Gaillardin C."/>
            <person name="Dujon B."/>
            <person name="Souciet J.L."/>
        </authorList>
    </citation>
    <scope>NUCLEOTIDE SEQUENCE [LARGE SCALE GENOMIC DNA]</scope>
    <source>
        <strain evidence="3">ATCC MYA-4447 / BCRC 22081 / CBS 7064 / NBRC 10061 / NRRL Y-12695</strain>
    </source>
</reference>
<dbReference type="EMBL" id="FO082049">
    <property type="protein sequence ID" value="CCE83845.1"/>
    <property type="molecule type" value="Genomic_DNA"/>
</dbReference>
<dbReference type="Proteomes" id="UP000005222">
    <property type="component" value="Chromosome L"/>
</dbReference>
<keyword evidence="3" id="KW-1185">Reference proteome</keyword>
<gene>
    <name evidence="2" type="primary">Piso0_004435</name>
    <name evidence="1" type="ORF">GNLVRS01_PISO0K16818g</name>
    <name evidence="2" type="ORF">GNLVRS01_PISO0L16819g</name>
</gene>
<dbReference type="EMBL" id="FO082048">
    <property type="protein sequence ID" value="CCE84876.1"/>
    <property type="molecule type" value="Genomic_DNA"/>
</dbReference>
<organism evidence="2 3">
    <name type="scientific">Pichia sorbitophila (strain ATCC MYA-4447 / BCRC 22081 / CBS 7064 / NBRC 10061 / NRRL Y-12695)</name>
    <name type="common">Hybrid yeast</name>
    <dbReference type="NCBI Taxonomy" id="559304"/>
    <lineage>
        <taxon>Eukaryota</taxon>
        <taxon>Fungi</taxon>
        <taxon>Dikarya</taxon>
        <taxon>Ascomycota</taxon>
        <taxon>Saccharomycotina</taxon>
        <taxon>Pichiomycetes</taxon>
        <taxon>Debaryomycetaceae</taxon>
        <taxon>Millerozyma</taxon>
    </lineage>
</organism>
<proteinExistence type="predicted"/>
<sequence>MLAGPHRRWAWGTSRPRDIPCNMSVWSFVLAPTNAFICKYMSADCPTQTQGTGAPWQCACAEKAVQESLSHRHLFQKTHDFRANSSFLLAQHLR</sequence>
<dbReference type="AlphaFoldDB" id="G8Y5G5"/>
<evidence type="ECO:0000313" key="2">
    <source>
        <dbReference type="EMBL" id="CCE84876.1"/>
    </source>
</evidence>
<evidence type="ECO:0000313" key="1">
    <source>
        <dbReference type="EMBL" id="CCE83845.1"/>
    </source>
</evidence>
<evidence type="ECO:0000313" key="3">
    <source>
        <dbReference type="Proteomes" id="UP000005222"/>
    </source>
</evidence>